<dbReference type="Proteomes" id="UP000184357">
    <property type="component" value="Unassembled WGS sequence"/>
</dbReference>
<feature type="region of interest" description="Disordered" evidence="1">
    <location>
        <begin position="1"/>
        <end position="61"/>
    </location>
</feature>
<proteinExistence type="predicted"/>
<name>A0A1M5S021_9EURY</name>
<evidence type="ECO:0000313" key="3">
    <source>
        <dbReference type="EMBL" id="SHH31774.1"/>
    </source>
</evidence>
<keyword evidence="2" id="KW-0472">Membrane</keyword>
<dbReference type="AlphaFoldDB" id="A0A1M5S021"/>
<feature type="transmembrane region" description="Helical" evidence="2">
    <location>
        <begin position="156"/>
        <end position="178"/>
    </location>
</feature>
<dbReference type="STRING" id="43928.SAMN05443636_2290"/>
<evidence type="ECO:0000313" key="4">
    <source>
        <dbReference type="Proteomes" id="UP000184357"/>
    </source>
</evidence>
<evidence type="ECO:0000256" key="2">
    <source>
        <dbReference type="SAM" id="Phobius"/>
    </source>
</evidence>
<evidence type="ECO:0008006" key="5">
    <source>
        <dbReference type="Google" id="ProtNLM"/>
    </source>
</evidence>
<keyword evidence="2" id="KW-0812">Transmembrane</keyword>
<feature type="region of interest" description="Disordered" evidence="1">
    <location>
        <begin position="91"/>
        <end position="111"/>
    </location>
</feature>
<reference evidence="3 4" key="1">
    <citation type="submission" date="2016-11" db="EMBL/GenBank/DDBJ databases">
        <authorList>
            <person name="Jaros S."/>
            <person name="Januszkiewicz K."/>
            <person name="Wedrychowicz H."/>
        </authorList>
    </citation>
    <scope>NUCLEOTIDE SEQUENCE [LARGE SCALE GENOMIC DNA]</scope>
    <source>
        <strain evidence="3 4">DSM 9297</strain>
    </source>
</reference>
<feature type="transmembrane region" description="Helical" evidence="2">
    <location>
        <begin position="117"/>
        <end position="136"/>
    </location>
</feature>
<evidence type="ECO:0000256" key="1">
    <source>
        <dbReference type="SAM" id="MobiDB-lite"/>
    </source>
</evidence>
<sequence length="179" mass="18213">MSAEPTDEKEESAESVGSPSDSVDGESVEKSDVDESVGEHEDSETAEAAVESPSTETRQKGPNEMFCSFCGAVIKKRAEICPDCGVATDGGAGGVSTTGTSSARGTTGGSSSGKTKYTVGGIVSGLVGFVLLPIVFGPIAVYCGYQVYQNHDETHGIALIAWGGLSLVVGMAFGALMFA</sequence>
<protein>
    <recommendedName>
        <fullName evidence="5">Zinc-ribbon domain-containing protein</fullName>
    </recommendedName>
</protein>
<feature type="compositionally biased region" description="Basic and acidic residues" evidence="1">
    <location>
        <begin position="27"/>
        <end position="40"/>
    </location>
</feature>
<keyword evidence="4" id="KW-1185">Reference proteome</keyword>
<accession>A0A1M5S021</accession>
<keyword evidence="2" id="KW-1133">Transmembrane helix</keyword>
<organism evidence="3 4">
    <name type="scientific">Halobaculum gomorrense</name>
    <dbReference type="NCBI Taxonomy" id="43928"/>
    <lineage>
        <taxon>Archaea</taxon>
        <taxon>Methanobacteriati</taxon>
        <taxon>Methanobacteriota</taxon>
        <taxon>Stenosarchaea group</taxon>
        <taxon>Halobacteria</taxon>
        <taxon>Halobacteriales</taxon>
        <taxon>Haloferacaceae</taxon>
        <taxon>Halobaculum</taxon>
    </lineage>
</organism>
<dbReference type="EMBL" id="FQWV01000006">
    <property type="protein sequence ID" value="SHH31774.1"/>
    <property type="molecule type" value="Genomic_DNA"/>
</dbReference>
<gene>
    <name evidence="3" type="ORF">SAMN05443636_2290</name>
</gene>
<feature type="compositionally biased region" description="Acidic residues" evidence="1">
    <location>
        <begin position="1"/>
        <end position="13"/>
    </location>
</feature>
<dbReference type="RefSeq" id="WP_073309661.1">
    <property type="nucleotide sequence ID" value="NZ_FQWV01000006.1"/>
</dbReference>